<feature type="domain" description="Alanyl-transfer RNA synthetases family profile" evidence="10">
    <location>
        <begin position="1"/>
        <end position="614"/>
    </location>
</feature>
<dbReference type="InterPro" id="IPR018165">
    <property type="entry name" value="Ala-tRNA-synth_IIc_core"/>
</dbReference>
<dbReference type="EC" id="6.1.1.7" evidence="2"/>
<dbReference type="InterPro" id="IPR018164">
    <property type="entry name" value="Ala-tRNA-synth_IIc_N"/>
</dbReference>
<evidence type="ECO:0000256" key="5">
    <source>
        <dbReference type="ARBA" id="ARBA00022741"/>
    </source>
</evidence>
<dbReference type="InterPro" id="IPR018162">
    <property type="entry name" value="Ala-tRNA-ligase_IIc_anticod-bd"/>
</dbReference>
<dbReference type="PROSITE" id="PS50860">
    <property type="entry name" value="AA_TRNA_LIGASE_II_ALA"/>
    <property type="match status" value="1"/>
</dbReference>
<evidence type="ECO:0000256" key="1">
    <source>
        <dbReference type="ARBA" id="ARBA00008226"/>
    </source>
</evidence>
<keyword evidence="9" id="KW-0030">Aminoacyl-tRNA synthetase</keyword>
<keyword evidence="7" id="KW-0694">RNA-binding</keyword>
<dbReference type="PRINTS" id="PR00980">
    <property type="entry name" value="TRNASYNTHALA"/>
</dbReference>
<dbReference type="EMBL" id="MFTP01000019">
    <property type="protein sequence ID" value="OGI65405.1"/>
    <property type="molecule type" value="Genomic_DNA"/>
</dbReference>
<dbReference type="Pfam" id="PF01411">
    <property type="entry name" value="tRNA-synt_2c"/>
    <property type="match status" value="1"/>
</dbReference>
<dbReference type="PANTHER" id="PTHR11777:SF9">
    <property type="entry name" value="ALANINE--TRNA LIGASE, CYTOPLASMIC"/>
    <property type="match status" value="1"/>
</dbReference>
<evidence type="ECO:0000256" key="3">
    <source>
        <dbReference type="ARBA" id="ARBA00022555"/>
    </source>
</evidence>
<dbReference type="GO" id="GO:0004813">
    <property type="term" value="F:alanine-tRNA ligase activity"/>
    <property type="evidence" value="ECO:0007669"/>
    <property type="project" value="UniProtKB-EC"/>
</dbReference>
<proteinExistence type="inferred from homology"/>
<dbReference type="InterPro" id="IPR050058">
    <property type="entry name" value="Ala-tRNA_ligase"/>
</dbReference>
<comment type="similarity">
    <text evidence="1">Belongs to the class-II aminoacyl-tRNA synthetase family.</text>
</comment>
<evidence type="ECO:0000256" key="4">
    <source>
        <dbReference type="ARBA" id="ARBA00022598"/>
    </source>
</evidence>
<evidence type="ECO:0000256" key="2">
    <source>
        <dbReference type="ARBA" id="ARBA00013168"/>
    </source>
</evidence>
<dbReference type="GO" id="GO:0002161">
    <property type="term" value="F:aminoacyl-tRNA deacylase activity"/>
    <property type="evidence" value="ECO:0007669"/>
    <property type="project" value="TreeGrafter"/>
</dbReference>
<dbReference type="Gene3D" id="3.30.980.10">
    <property type="entry name" value="Threonyl-trna Synthetase, Chain A, domain 2"/>
    <property type="match status" value="1"/>
</dbReference>
<dbReference type="SUPFAM" id="SSF55681">
    <property type="entry name" value="Class II aaRS and biotin synthetases"/>
    <property type="match status" value="1"/>
</dbReference>
<dbReference type="GO" id="GO:0005829">
    <property type="term" value="C:cytosol"/>
    <property type="evidence" value="ECO:0007669"/>
    <property type="project" value="TreeGrafter"/>
</dbReference>
<keyword evidence="4" id="KW-0436">Ligase</keyword>
<keyword evidence="3" id="KW-0820">tRNA-binding</keyword>
<dbReference type="InterPro" id="IPR045864">
    <property type="entry name" value="aa-tRNA-synth_II/BPL/LPL"/>
</dbReference>
<dbReference type="InterPro" id="IPR018163">
    <property type="entry name" value="Thr/Ala-tRNA-synth_IIc_edit"/>
</dbReference>
<evidence type="ECO:0000256" key="6">
    <source>
        <dbReference type="ARBA" id="ARBA00022840"/>
    </source>
</evidence>
<evidence type="ECO:0000259" key="10">
    <source>
        <dbReference type="PROSITE" id="PS50860"/>
    </source>
</evidence>
<dbReference type="PANTHER" id="PTHR11777">
    <property type="entry name" value="ALANYL-TRNA SYNTHETASE"/>
    <property type="match status" value="1"/>
</dbReference>
<dbReference type="AlphaFoldDB" id="A0A1F6V710"/>
<dbReference type="SUPFAM" id="SSF55186">
    <property type="entry name" value="ThrRS/AlaRS common domain"/>
    <property type="match status" value="1"/>
</dbReference>
<organism evidence="11 12">
    <name type="scientific">Candidatus Nomurabacteria bacterium RIFCSPHIGHO2_01_FULL_40_24b</name>
    <dbReference type="NCBI Taxonomy" id="1801739"/>
    <lineage>
        <taxon>Bacteria</taxon>
        <taxon>Candidatus Nomuraibacteriota</taxon>
    </lineage>
</organism>
<dbReference type="Pfam" id="PF07973">
    <property type="entry name" value="tRNA_SAD"/>
    <property type="match status" value="1"/>
</dbReference>
<evidence type="ECO:0000256" key="7">
    <source>
        <dbReference type="ARBA" id="ARBA00022884"/>
    </source>
</evidence>
<dbReference type="InterPro" id="IPR002318">
    <property type="entry name" value="Ala-tRNA-lgiase_IIc"/>
</dbReference>
<dbReference type="GO" id="GO:0000049">
    <property type="term" value="F:tRNA binding"/>
    <property type="evidence" value="ECO:0007669"/>
    <property type="project" value="UniProtKB-KW"/>
</dbReference>
<sequence length="614" mass="69888">MDSNEIRSRFLKFFEARGHKIIPSASLVPENDPSVLFNTAGMQPLVPYLMGQKHPGGTRLVNVQKCVRTQDIDEVGDKTHDTFFEMMGNWSLGDYFKEDAIKWSYEFLTSKEEGLGLDPRRLYVTVFEGDENAPRDEELAGIWQEIFKKNNISGERIYFRPADKNWWSVGDNGPCGPDTEMFYDLTGKLTEGMTLEEYMKADDEQRVVEIWNDVFMEYEKKDGKVIRKLKQKNVDTGSGLERVVMAVQGKDSIFDTDLFAPIMDLIKEKSVNYDLRSARIIADHFRTAVFMITDGVIPSNTGRGYILRRLLRRIFTKSSIIELSNYTCKEFVDVLYKIYSKNYPEIYEKLNDIIAIFGEEEKIFEKPLDGVETYRLDLLEAMKFGVIKKVGNIPILKDKNTVSGLYIHALFAMHGNPMDLMIGVAKELGFKIDENEINEAIKKHQELSRSASAGMFKGGLANHDERTIKLHTAHHLLLAALKAVVGENVKQRGSNITERRLRIDFLCDHKLTDEEKKKVEDWVNDKIQKGLSVTRRELPLHLAKKIGAEMEFGAKYPDTVSVYFIGPGEEKYSAVSKEFCGGPHVTNTGVLGTFKIQKEEAIAAGIRRIKAVLV</sequence>
<dbReference type="GO" id="GO:0006419">
    <property type="term" value="P:alanyl-tRNA aminoacylation"/>
    <property type="evidence" value="ECO:0007669"/>
    <property type="project" value="InterPro"/>
</dbReference>
<dbReference type="NCBIfam" id="NF002436">
    <property type="entry name" value="PRK01584.1"/>
    <property type="match status" value="1"/>
</dbReference>
<evidence type="ECO:0000256" key="9">
    <source>
        <dbReference type="ARBA" id="ARBA00023146"/>
    </source>
</evidence>
<dbReference type="FunFam" id="3.30.980.10:FF:000004">
    <property type="entry name" value="Alanine--tRNA ligase, cytoplasmic"/>
    <property type="match status" value="1"/>
</dbReference>
<dbReference type="Proteomes" id="UP000177370">
    <property type="component" value="Unassembled WGS sequence"/>
</dbReference>
<accession>A0A1F6V710</accession>
<dbReference type="GO" id="GO:0005524">
    <property type="term" value="F:ATP binding"/>
    <property type="evidence" value="ECO:0007669"/>
    <property type="project" value="UniProtKB-KW"/>
</dbReference>
<protein>
    <recommendedName>
        <fullName evidence="2">alanine--tRNA ligase</fullName>
        <ecNumber evidence="2">6.1.1.7</ecNumber>
    </recommendedName>
</protein>
<dbReference type="SMART" id="SM00863">
    <property type="entry name" value="tRNA_SAD"/>
    <property type="match status" value="1"/>
</dbReference>
<comment type="caution">
    <text evidence="11">The sequence shown here is derived from an EMBL/GenBank/DDBJ whole genome shotgun (WGS) entry which is preliminary data.</text>
</comment>
<evidence type="ECO:0000313" key="12">
    <source>
        <dbReference type="Proteomes" id="UP000177370"/>
    </source>
</evidence>
<dbReference type="CDD" id="cd00673">
    <property type="entry name" value="AlaRS_core"/>
    <property type="match status" value="1"/>
</dbReference>
<name>A0A1F6V710_9BACT</name>
<dbReference type="InterPro" id="IPR012947">
    <property type="entry name" value="tRNA_SAD"/>
</dbReference>
<keyword evidence="5" id="KW-0547">Nucleotide-binding</keyword>
<dbReference type="SUPFAM" id="SSF101353">
    <property type="entry name" value="Putative anticodon-binding domain of alanyl-tRNA synthetase (AlaRS)"/>
    <property type="match status" value="1"/>
</dbReference>
<reference evidence="11 12" key="1">
    <citation type="journal article" date="2016" name="Nat. Commun.">
        <title>Thousands of microbial genomes shed light on interconnected biogeochemical processes in an aquifer system.</title>
        <authorList>
            <person name="Anantharaman K."/>
            <person name="Brown C.T."/>
            <person name="Hug L.A."/>
            <person name="Sharon I."/>
            <person name="Castelle C.J."/>
            <person name="Probst A.J."/>
            <person name="Thomas B.C."/>
            <person name="Singh A."/>
            <person name="Wilkins M.J."/>
            <person name="Karaoz U."/>
            <person name="Brodie E.L."/>
            <person name="Williams K.H."/>
            <person name="Hubbard S.S."/>
            <person name="Banfield J.F."/>
        </authorList>
    </citation>
    <scope>NUCLEOTIDE SEQUENCE [LARGE SCALE GENOMIC DNA]</scope>
</reference>
<evidence type="ECO:0000256" key="8">
    <source>
        <dbReference type="ARBA" id="ARBA00022917"/>
    </source>
</evidence>
<keyword evidence="8" id="KW-0648">Protein biosynthesis</keyword>
<gene>
    <name evidence="11" type="ORF">A2647_02760</name>
</gene>
<keyword evidence="6" id="KW-0067">ATP-binding</keyword>
<evidence type="ECO:0000313" key="11">
    <source>
        <dbReference type="EMBL" id="OGI65405.1"/>
    </source>
</evidence>
<dbReference type="Gene3D" id="3.30.930.10">
    <property type="entry name" value="Bira Bifunctional Protein, Domain 2"/>
    <property type="match status" value="1"/>
</dbReference>
<dbReference type="Gene3D" id="3.30.54.20">
    <property type="match status" value="1"/>
</dbReference>